<protein>
    <submittedName>
        <fullName evidence="2">Uncharacterized protein</fullName>
    </submittedName>
</protein>
<feature type="transmembrane region" description="Helical" evidence="1">
    <location>
        <begin position="111"/>
        <end position="134"/>
    </location>
</feature>
<proteinExistence type="predicted"/>
<feature type="transmembrane region" description="Helical" evidence="1">
    <location>
        <begin position="40"/>
        <end position="60"/>
    </location>
</feature>
<name>A0A1X2I646_9FUNG</name>
<dbReference type="Proteomes" id="UP000193560">
    <property type="component" value="Unassembled WGS sequence"/>
</dbReference>
<dbReference type="OrthoDB" id="2398617at2759"/>
<evidence type="ECO:0000313" key="3">
    <source>
        <dbReference type="Proteomes" id="UP000193560"/>
    </source>
</evidence>
<feature type="transmembrane region" description="Helical" evidence="1">
    <location>
        <begin position="72"/>
        <end position="91"/>
    </location>
</feature>
<comment type="caution">
    <text evidence="2">The sequence shown here is derived from an EMBL/GenBank/DDBJ whole genome shotgun (WGS) entry which is preliminary data.</text>
</comment>
<keyword evidence="1" id="KW-0472">Membrane</keyword>
<organism evidence="2 3">
    <name type="scientific">Absidia repens</name>
    <dbReference type="NCBI Taxonomy" id="90262"/>
    <lineage>
        <taxon>Eukaryota</taxon>
        <taxon>Fungi</taxon>
        <taxon>Fungi incertae sedis</taxon>
        <taxon>Mucoromycota</taxon>
        <taxon>Mucoromycotina</taxon>
        <taxon>Mucoromycetes</taxon>
        <taxon>Mucorales</taxon>
        <taxon>Cunninghamellaceae</taxon>
        <taxon>Absidia</taxon>
    </lineage>
</organism>
<keyword evidence="1" id="KW-0812">Transmembrane</keyword>
<dbReference type="AlphaFoldDB" id="A0A1X2I646"/>
<gene>
    <name evidence="2" type="ORF">BCR42DRAFT_114191</name>
</gene>
<dbReference type="EMBL" id="MCGE01000025">
    <property type="protein sequence ID" value="ORZ10204.1"/>
    <property type="molecule type" value="Genomic_DNA"/>
</dbReference>
<sequence>MITVPSILNETYPSLFTDHVTLDEAIYPMSVAQPNHDPRIFAACVLGLICGGAAVAIGLAKITFYTYVHDASYLRGFCAMMAAVVSLLLVAETTLMYQSGIDSLNLLYPHLRATAGPGMTMMGIALMVFFLSSLSYMNGCLSRDTSDEGYEPL</sequence>
<keyword evidence="1" id="KW-1133">Transmembrane helix</keyword>
<accession>A0A1X2I646</accession>
<evidence type="ECO:0000256" key="1">
    <source>
        <dbReference type="SAM" id="Phobius"/>
    </source>
</evidence>
<keyword evidence="3" id="KW-1185">Reference proteome</keyword>
<evidence type="ECO:0000313" key="2">
    <source>
        <dbReference type="EMBL" id="ORZ10204.1"/>
    </source>
</evidence>
<reference evidence="2 3" key="1">
    <citation type="submission" date="2016-07" db="EMBL/GenBank/DDBJ databases">
        <title>Pervasive Adenine N6-methylation of Active Genes in Fungi.</title>
        <authorList>
            <consortium name="DOE Joint Genome Institute"/>
            <person name="Mondo S.J."/>
            <person name="Dannebaum R.O."/>
            <person name="Kuo R.C."/>
            <person name="Labutti K."/>
            <person name="Haridas S."/>
            <person name="Kuo A."/>
            <person name="Salamov A."/>
            <person name="Ahrendt S.R."/>
            <person name="Lipzen A."/>
            <person name="Sullivan W."/>
            <person name="Andreopoulos W.B."/>
            <person name="Clum A."/>
            <person name="Lindquist E."/>
            <person name="Daum C."/>
            <person name="Ramamoorthy G.K."/>
            <person name="Gryganskyi A."/>
            <person name="Culley D."/>
            <person name="Magnuson J.K."/>
            <person name="James T.Y."/>
            <person name="O'Malley M.A."/>
            <person name="Stajich J.E."/>
            <person name="Spatafora J.W."/>
            <person name="Visel A."/>
            <person name="Grigoriev I.V."/>
        </authorList>
    </citation>
    <scope>NUCLEOTIDE SEQUENCE [LARGE SCALE GENOMIC DNA]</scope>
    <source>
        <strain evidence="2 3">NRRL 1336</strain>
    </source>
</reference>